<organism evidence="1 2">
    <name type="scientific">Coniosporium uncinatum</name>
    <dbReference type="NCBI Taxonomy" id="93489"/>
    <lineage>
        <taxon>Eukaryota</taxon>
        <taxon>Fungi</taxon>
        <taxon>Dikarya</taxon>
        <taxon>Ascomycota</taxon>
        <taxon>Pezizomycotina</taxon>
        <taxon>Dothideomycetes</taxon>
        <taxon>Dothideomycetes incertae sedis</taxon>
        <taxon>Coniosporium</taxon>
    </lineage>
</organism>
<dbReference type="Proteomes" id="UP001186974">
    <property type="component" value="Unassembled WGS sequence"/>
</dbReference>
<name>A0ACC3DIG4_9PEZI</name>
<protein>
    <submittedName>
        <fullName evidence="1">Uncharacterized protein</fullName>
    </submittedName>
</protein>
<evidence type="ECO:0000313" key="2">
    <source>
        <dbReference type="Proteomes" id="UP001186974"/>
    </source>
</evidence>
<feature type="non-terminal residue" evidence="1">
    <location>
        <position position="51"/>
    </location>
</feature>
<accession>A0ACC3DIG4</accession>
<sequence length="51" mass="5658">TAAASSTTTRSRSRWPKTSRIRCRRSGGPRARLAPKFCPRASGGTRRIITR</sequence>
<feature type="non-terminal residue" evidence="1">
    <location>
        <position position="1"/>
    </location>
</feature>
<keyword evidence="2" id="KW-1185">Reference proteome</keyword>
<evidence type="ECO:0000313" key="1">
    <source>
        <dbReference type="EMBL" id="KAK3076487.1"/>
    </source>
</evidence>
<comment type="caution">
    <text evidence="1">The sequence shown here is derived from an EMBL/GenBank/DDBJ whole genome shotgun (WGS) entry which is preliminary data.</text>
</comment>
<proteinExistence type="predicted"/>
<dbReference type="EMBL" id="JAWDJW010003913">
    <property type="protein sequence ID" value="KAK3076487.1"/>
    <property type="molecule type" value="Genomic_DNA"/>
</dbReference>
<gene>
    <name evidence="1" type="ORF">LTS18_012873</name>
</gene>
<reference evidence="1" key="1">
    <citation type="submission" date="2024-09" db="EMBL/GenBank/DDBJ databases">
        <title>Black Yeasts Isolated from many extreme environments.</title>
        <authorList>
            <person name="Coleine C."/>
            <person name="Stajich J.E."/>
            <person name="Selbmann L."/>
        </authorList>
    </citation>
    <scope>NUCLEOTIDE SEQUENCE</scope>
    <source>
        <strain evidence="1">CCFEE 5737</strain>
    </source>
</reference>